<comment type="caution">
    <text evidence="8">The sequence shown here is derived from an EMBL/GenBank/DDBJ whole genome shotgun (WGS) entry which is preliminary data.</text>
</comment>
<evidence type="ECO:0000256" key="5">
    <source>
        <dbReference type="ARBA" id="ARBA00023136"/>
    </source>
</evidence>
<dbReference type="InterPro" id="IPR051423">
    <property type="entry name" value="CD225/Dispanin"/>
</dbReference>
<dbReference type="Pfam" id="PF04505">
    <property type="entry name" value="CD225"/>
    <property type="match status" value="1"/>
</dbReference>
<reference evidence="8 9" key="1">
    <citation type="journal article" date="2013" name="Proc. Natl. Acad. Sci. U.S.A.">
        <title>The king cobra genome reveals dynamic gene evolution and adaptation in the snake venom system.</title>
        <authorList>
            <person name="Vonk F.J."/>
            <person name="Casewell N.R."/>
            <person name="Henkel C.V."/>
            <person name="Heimberg A.M."/>
            <person name="Jansen H.J."/>
            <person name="McCleary R.J."/>
            <person name="Kerkkamp H.M."/>
            <person name="Vos R.A."/>
            <person name="Guerreiro I."/>
            <person name="Calvete J.J."/>
            <person name="Wuster W."/>
            <person name="Woods A.E."/>
            <person name="Logan J.M."/>
            <person name="Harrison R.A."/>
            <person name="Castoe T.A."/>
            <person name="de Koning A.P."/>
            <person name="Pollock D.D."/>
            <person name="Yandell M."/>
            <person name="Calderon D."/>
            <person name="Renjifo C."/>
            <person name="Currier R.B."/>
            <person name="Salgado D."/>
            <person name="Pla D."/>
            <person name="Sanz L."/>
            <person name="Hyder A.S."/>
            <person name="Ribeiro J.M."/>
            <person name="Arntzen J.W."/>
            <person name="van den Thillart G.E."/>
            <person name="Boetzer M."/>
            <person name="Pirovano W."/>
            <person name="Dirks R.P."/>
            <person name="Spaink H.P."/>
            <person name="Duboule D."/>
            <person name="McGlinn E."/>
            <person name="Kini R.M."/>
            <person name="Richardson M.K."/>
        </authorList>
    </citation>
    <scope>NUCLEOTIDE SEQUENCE</scope>
    <source>
        <tissue evidence="8">Blood</tissue>
    </source>
</reference>
<organism evidence="8 9">
    <name type="scientific">Ophiophagus hannah</name>
    <name type="common">King cobra</name>
    <name type="synonym">Naja hannah</name>
    <dbReference type="NCBI Taxonomy" id="8665"/>
    <lineage>
        <taxon>Eukaryota</taxon>
        <taxon>Metazoa</taxon>
        <taxon>Chordata</taxon>
        <taxon>Craniata</taxon>
        <taxon>Vertebrata</taxon>
        <taxon>Euteleostomi</taxon>
        <taxon>Lepidosauria</taxon>
        <taxon>Squamata</taxon>
        <taxon>Bifurcata</taxon>
        <taxon>Unidentata</taxon>
        <taxon>Episquamata</taxon>
        <taxon>Toxicofera</taxon>
        <taxon>Serpentes</taxon>
        <taxon>Colubroidea</taxon>
        <taxon>Elapidae</taxon>
        <taxon>Elapinae</taxon>
        <taxon>Ophiophagus</taxon>
    </lineage>
</organism>
<keyword evidence="3 7" id="KW-0812">Transmembrane</keyword>
<keyword evidence="4 7" id="KW-1133">Transmembrane helix</keyword>
<evidence type="ECO:0000256" key="2">
    <source>
        <dbReference type="ARBA" id="ARBA00006843"/>
    </source>
</evidence>
<proteinExistence type="inferred from homology"/>
<comment type="subcellular location">
    <subcellularLocation>
        <location evidence="1">Membrane</location>
    </subcellularLocation>
</comment>
<feature type="transmembrane region" description="Helical" evidence="7">
    <location>
        <begin position="228"/>
        <end position="252"/>
    </location>
</feature>
<evidence type="ECO:0000256" key="7">
    <source>
        <dbReference type="SAM" id="Phobius"/>
    </source>
</evidence>
<dbReference type="AlphaFoldDB" id="V8N2N9"/>
<dbReference type="GO" id="GO:0016020">
    <property type="term" value="C:membrane"/>
    <property type="evidence" value="ECO:0007669"/>
    <property type="project" value="UniProtKB-SubCell"/>
</dbReference>
<evidence type="ECO:0000313" key="8">
    <source>
        <dbReference type="EMBL" id="ETE56415.1"/>
    </source>
</evidence>
<dbReference type="InterPro" id="IPR007593">
    <property type="entry name" value="CD225/Dispanin_fam"/>
</dbReference>
<feature type="compositionally biased region" description="Basic and acidic residues" evidence="6">
    <location>
        <begin position="118"/>
        <end position="149"/>
    </location>
</feature>
<sequence>MGGNKSRPCGEDLAVSKIVEGNTEPRNKCRRCPDPVPVFSCEVIEELELHHLLLGEYPFSASAAASGPDPSSFIRCHISPHLTNLGQFYHKVNHLSEANLQTKELSVHERRTLAKQEDLWGKKKKEEESAEKRGETLQNFKEGKERRAGCDMSNPGNEKTSHINEPFHPGQQPDPMKSAINPPPPIYQASPSMPYQYHVYAGPPGAIPMQPQQRIPITNVQSVNEPDYLGYSIFTLLCCCLPLGIAVLVYSIKVSFMERGRGERERLRVKGREGGREGGREREGERGTARGRGREGGREGESGRGRGGRDGGKERECE</sequence>
<feature type="non-terminal residue" evidence="8">
    <location>
        <position position="1"/>
    </location>
</feature>
<dbReference type="Proteomes" id="UP000018936">
    <property type="component" value="Unassembled WGS sequence"/>
</dbReference>
<gene>
    <name evidence="8" type="ORF">L345_17874</name>
</gene>
<keyword evidence="5 7" id="KW-0472">Membrane</keyword>
<accession>V8N2N9</accession>
<dbReference type="OrthoDB" id="6083617at2759"/>
<evidence type="ECO:0000256" key="1">
    <source>
        <dbReference type="ARBA" id="ARBA00004370"/>
    </source>
</evidence>
<evidence type="ECO:0000256" key="6">
    <source>
        <dbReference type="SAM" id="MobiDB-lite"/>
    </source>
</evidence>
<dbReference type="PANTHER" id="PTHR14948">
    <property type="entry name" value="NG5"/>
    <property type="match status" value="1"/>
</dbReference>
<protein>
    <submittedName>
        <fullName evidence="8">Uncharacterized protein</fullName>
    </submittedName>
</protein>
<feature type="region of interest" description="Disordered" evidence="6">
    <location>
        <begin position="261"/>
        <end position="318"/>
    </location>
</feature>
<evidence type="ECO:0000313" key="9">
    <source>
        <dbReference type="Proteomes" id="UP000018936"/>
    </source>
</evidence>
<name>V8N2N9_OPHHA</name>
<evidence type="ECO:0000256" key="3">
    <source>
        <dbReference type="ARBA" id="ARBA00022692"/>
    </source>
</evidence>
<feature type="region of interest" description="Disordered" evidence="6">
    <location>
        <begin position="118"/>
        <end position="156"/>
    </location>
</feature>
<dbReference type="EMBL" id="AZIM01023050">
    <property type="protein sequence ID" value="ETE56415.1"/>
    <property type="molecule type" value="Genomic_DNA"/>
</dbReference>
<evidence type="ECO:0000256" key="4">
    <source>
        <dbReference type="ARBA" id="ARBA00022989"/>
    </source>
</evidence>
<keyword evidence="9" id="KW-1185">Reference proteome</keyword>
<comment type="similarity">
    <text evidence="2">Belongs to the CD225/Dispanin family.</text>
</comment>
<dbReference type="PANTHER" id="PTHR14948:SF46">
    <property type="entry name" value="DISPANIN SUBFAMILY A MEMBER 2B-LIKE-RELATED"/>
    <property type="match status" value="1"/>
</dbReference>